<dbReference type="EMBL" id="HG793133">
    <property type="protein sequence ID" value="CDK30424.1"/>
    <property type="molecule type" value="Genomic_DNA"/>
</dbReference>
<dbReference type="RefSeq" id="WP_023791527.1">
    <property type="nucleotide sequence ID" value="NC_023003.1"/>
</dbReference>
<gene>
    <name evidence="2" type="ORF">BABL1_gene_593</name>
</gene>
<dbReference type="Proteomes" id="UP000018769">
    <property type="component" value="Chromosome I"/>
</dbReference>
<evidence type="ECO:0000256" key="1">
    <source>
        <dbReference type="SAM" id="Phobius"/>
    </source>
</evidence>
<proteinExistence type="predicted"/>
<keyword evidence="1" id="KW-0812">Transmembrane</keyword>
<keyword evidence="1" id="KW-1133">Transmembrane helix</keyword>
<dbReference type="STRING" id="673862.BABL1_gene_593"/>
<keyword evidence="1" id="KW-0472">Membrane</keyword>
<accession>V6DFV6</accession>
<keyword evidence="3" id="KW-1185">Reference proteome</keyword>
<evidence type="ECO:0000313" key="2">
    <source>
        <dbReference type="EMBL" id="CDK30424.1"/>
    </source>
</evidence>
<feature type="transmembrane region" description="Helical" evidence="1">
    <location>
        <begin position="45"/>
        <end position="65"/>
    </location>
</feature>
<dbReference type="KEGG" id="dpb:BABL1_gene_593"/>
<evidence type="ECO:0000313" key="3">
    <source>
        <dbReference type="Proteomes" id="UP000018769"/>
    </source>
</evidence>
<dbReference type="AlphaFoldDB" id="V6DFV6"/>
<organism evidence="2 3">
    <name type="scientific">Candidatus Babela massiliensis</name>
    <dbReference type="NCBI Taxonomy" id="673862"/>
    <lineage>
        <taxon>Bacteria</taxon>
        <taxon>Candidatus Babelota</taxon>
        <taxon>Candidatus Babeliae</taxon>
        <taxon>Candidatus Babeliales</taxon>
        <taxon>Candidatus Babeliaceae</taxon>
        <taxon>Candidatus Babela</taxon>
    </lineage>
</organism>
<dbReference type="HOGENOM" id="CLU_1591540_0_0_7"/>
<protein>
    <submittedName>
        <fullName evidence="2">Uncharacterized protein</fullName>
    </submittedName>
</protein>
<sequence>MIKNHNNIVRQIMDEYTFENSANTETEKIESQEYYALKRYYYPQWLYISLFLSIIYSTYSIYTFITEDLKHHIRLKNQLEIANKCFLNKEYKEYIFMYKTCLKELSEDASTQIKLAKANFVLSETDSSYFINGVNLLNQKQLKLSEFNEILSFVPEKYKEAFKSCFK</sequence>
<name>V6DFV6_9BACT</name>
<reference evidence="2 3" key="1">
    <citation type="journal article" date="2015" name="Biol. Direct">
        <title>Babela massiliensis, a representative of a widespread bacterial phylum with unusual adaptations to parasitism in amoebae.</title>
        <authorList>
            <person name="Pagnier I."/>
            <person name="Yutin N."/>
            <person name="Croce O."/>
            <person name="Makarova K.S."/>
            <person name="Wolf Y.I."/>
            <person name="Benamar S."/>
            <person name="Raoult D."/>
            <person name="Koonin E.V."/>
            <person name="La Scola B."/>
        </authorList>
    </citation>
    <scope>NUCLEOTIDE SEQUENCE [LARGE SCALE GENOMIC DNA]</scope>
    <source>
        <strain evidence="3">BABL1</strain>
    </source>
</reference>